<organism evidence="2">
    <name type="scientific">marine sediment metagenome</name>
    <dbReference type="NCBI Taxonomy" id="412755"/>
    <lineage>
        <taxon>unclassified sequences</taxon>
        <taxon>metagenomes</taxon>
        <taxon>ecological metagenomes</taxon>
    </lineage>
</organism>
<evidence type="ECO:0000313" key="2">
    <source>
        <dbReference type="EMBL" id="GAH62724.1"/>
    </source>
</evidence>
<feature type="non-terminal residue" evidence="2">
    <location>
        <position position="201"/>
    </location>
</feature>
<dbReference type="PANTHER" id="PTHR35149:SF1">
    <property type="entry name" value="DUF5655 DOMAIN-CONTAINING PROTEIN"/>
    <property type="match status" value="1"/>
</dbReference>
<feature type="domain" description="GmrSD restriction endonucleases N-terminal" evidence="1">
    <location>
        <begin position="33"/>
        <end position="186"/>
    </location>
</feature>
<dbReference type="PANTHER" id="PTHR35149">
    <property type="entry name" value="SLL5132 PROTEIN"/>
    <property type="match status" value="1"/>
</dbReference>
<sequence>MKRNARNENWSIITYRLGEDEMNKIDIKPMSISDVFNNFYVIPDYQREYVWEEKQVHQLLEDISEEHSQRNDSEYFIGSIVVCTGGDNSYELIDGQQRLTTLFLCLCSFRKLLTDSEEYVSFINNMLFSKTVDKYGKLVPAYRIDLQYEHSSEIVKQISEDNISQNNGGASSRRIADSYVYITQFLERNFREKDNLTAMLG</sequence>
<dbReference type="Pfam" id="PF03235">
    <property type="entry name" value="GmrSD_N"/>
    <property type="match status" value="1"/>
</dbReference>
<evidence type="ECO:0000259" key="1">
    <source>
        <dbReference type="Pfam" id="PF03235"/>
    </source>
</evidence>
<reference evidence="2" key="1">
    <citation type="journal article" date="2014" name="Front. Microbiol.">
        <title>High frequency of phylogenetically diverse reductive dehalogenase-homologous genes in deep subseafloor sedimentary metagenomes.</title>
        <authorList>
            <person name="Kawai M."/>
            <person name="Futagami T."/>
            <person name="Toyoda A."/>
            <person name="Takaki Y."/>
            <person name="Nishi S."/>
            <person name="Hori S."/>
            <person name="Arai W."/>
            <person name="Tsubouchi T."/>
            <person name="Morono Y."/>
            <person name="Uchiyama I."/>
            <person name="Ito T."/>
            <person name="Fujiyama A."/>
            <person name="Inagaki F."/>
            <person name="Takami H."/>
        </authorList>
    </citation>
    <scope>NUCLEOTIDE SEQUENCE</scope>
    <source>
        <strain evidence="2">Expedition CK06-06</strain>
    </source>
</reference>
<dbReference type="InterPro" id="IPR004919">
    <property type="entry name" value="GmrSD_N"/>
</dbReference>
<proteinExistence type="predicted"/>
<dbReference type="EMBL" id="BARU01034305">
    <property type="protein sequence ID" value="GAH62724.1"/>
    <property type="molecule type" value="Genomic_DNA"/>
</dbReference>
<accession>X1I9E5</accession>
<dbReference type="AlphaFoldDB" id="X1I9E5"/>
<comment type="caution">
    <text evidence="2">The sequence shown here is derived from an EMBL/GenBank/DDBJ whole genome shotgun (WGS) entry which is preliminary data.</text>
</comment>
<name>X1I9E5_9ZZZZ</name>
<gene>
    <name evidence="2" type="ORF">S03H2_53863</name>
</gene>
<protein>
    <recommendedName>
        <fullName evidence="1">GmrSD restriction endonucleases N-terminal domain-containing protein</fullName>
    </recommendedName>
</protein>